<name>A0ABD2H1M9_PAGBO</name>
<reference evidence="1 2" key="2">
    <citation type="journal article" date="2024" name="G3 (Bethesda)">
        <title>The genome of the cryopelagic Antarctic bald notothen, Trematomus borchgrevinki.</title>
        <authorList>
            <person name="Rayamajhi N."/>
            <person name="Rivera-Colon A.G."/>
            <person name="Minhas B.F."/>
            <person name="Cheng C.C."/>
            <person name="Catchen J.M."/>
        </authorList>
    </citation>
    <scope>NUCLEOTIDE SEQUENCE [LARGE SCALE GENOMIC DNA]</scope>
    <source>
        <strain evidence="1">AGRC-2024</strain>
    </source>
</reference>
<dbReference type="InterPro" id="IPR011992">
    <property type="entry name" value="EF-hand-dom_pair"/>
</dbReference>
<dbReference type="Proteomes" id="UP001619887">
    <property type="component" value="Unassembled WGS sequence"/>
</dbReference>
<dbReference type="SUPFAM" id="SSF47473">
    <property type="entry name" value="EF-hand"/>
    <property type="match status" value="1"/>
</dbReference>
<protein>
    <submittedName>
        <fullName evidence="1">Uncharacterized protein</fullName>
    </submittedName>
</protein>
<dbReference type="Gene3D" id="1.10.238.10">
    <property type="entry name" value="EF-hand"/>
    <property type="match status" value="1"/>
</dbReference>
<gene>
    <name evidence="1" type="ORF">OYC64_014697</name>
</gene>
<comment type="caution">
    <text evidence="1">The sequence shown here is derived from an EMBL/GenBank/DDBJ whole genome shotgun (WGS) entry which is preliminary data.</text>
</comment>
<proteinExistence type="predicted"/>
<dbReference type="EMBL" id="JBIYXZ010002073">
    <property type="protein sequence ID" value="KAL3060164.1"/>
    <property type="molecule type" value="Genomic_DNA"/>
</dbReference>
<accession>A0ABD2H1M9</accession>
<keyword evidence="2" id="KW-1185">Reference proteome</keyword>
<evidence type="ECO:0000313" key="1">
    <source>
        <dbReference type="EMBL" id="KAL3060164.1"/>
    </source>
</evidence>
<organism evidence="1 2">
    <name type="scientific">Pagothenia borchgrevinki</name>
    <name type="common">Bald rockcod</name>
    <name type="synonym">Trematomus borchgrevinki</name>
    <dbReference type="NCBI Taxonomy" id="8213"/>
    <lineage>
        <taxon>Eukaryota</taxon>
        <taxon>Metazoa</taxon>
        <taxon>Chordata</taxon>
        <taxon>Craniata</taxon>
        <taxon>Vertebrata</taxon>
        <taxon>Euteleostomi</taxon>
        <taxon>Actinopterygii</taxon>
        <taxon>Neopterygii</taxon>
        <taxon>Teleostei</taxon>
        <taxon>Neoteleostei</taxon>
        <taxon>Acanthomorphata</taxon>
        <taxon>Eupercaria</taxon>
        <taxon>Perciformes</taxon>
        <taxon>Notothenioidei</taxon>
        <taxon>Nototheniidae</taxon>
        <taxon>Pagothenia</taxon>
    </lineage>
</organism>
<evidence type="ECO:0000313" key="2">
    <source>
        <dbReference type="Proteomes" id="UP001619887"/>
    </source>
</evidence>
<reference evidence="1 2" key="1">
    <citation type="journal article" date="2022" name="G3 (Bethesda)">
        <title>Evaluating Illumina-, Nanopore-, and PacBio-based genome assembly strategies with the bald notothen, Trematomus borchgrevinki.</title>
        <authorList>
            <person name="Rayamajhi N."/>
            <person name="Cheng C.C."/>
            <person name="Catchen J.M."/>
        </authorList>
    </citation>
    <scope>NUCLEOTIDE SEQUENCE [LARGE SCALE GENOMIC DNA]</scope>
    <source>
        <strain evidence="1">AGRC-2024</strain>
    </source>
</reference>
<dbReference type="AlphaFoldDB" id="A0ABD2H1M9"/>
<sequence>MAHRLQDIIKSMVELFVEYSDAEGKISKEQMMKMMDKEIECAEMKEKLKAKKCDKNPCDFRDFSCCLGQVAVCCYQKKTGKGQDWEDCSKKC</sequence>